<dbReference type="Pfam" id="PF06920">
    <property type="entry name" value="DHR-2_Lobe_A"/>
    <property type="match status" value="1"/>
</dbReference>
<feature type="compositionally biased region" description="Polar residues" evidence="4">
    <location>
        <begin position="241"/>
        <end position="255"/>
    </location>
</feature>
<dbReference type="PANTHER" id="PTHR23317:SF76">
    <property type="entry name" value="LD20667P"/>
    <property type="match status" value="1"/>
</dbReference>
<dbReference type="InterPro" id="IPR027007">
    <property type="entry name" value="C2_DOCK-type_domain"/>
</dbReference>
<feature type="region of interest" description="Disordered" evidence="4">
    <location>
        <begin position="1147"/>
        <end position="1167"/>
    </location>
</feature>
<feature type="domain" description="DOCKER" evidence="6">
    <location>
        <begin position="1676"/>
        <end position="2132"/>
    </location>
</feature>
<organism evidence="7 8">
    <name type="scientific">Plectus sambesii</name>
    <dbReference type="NCBI Taxonomy" id="2011161"/>
    <lineage>
        <taxon>Eukaryota</taxon>
        <taxon>Metazoa</taxon>
        <taxon>Ecdysozoa</taxon>
        <taxon>Nematoda</taxon>
        <taxon>Chromadorea</taxon>
        <taxon>Plectida</taxon>
        <taxon>Plectina</taxon>
        <taxon>Plectoidea</taxon>
        <taxon>Plectidae</taxon>
        <taxon>Plectus</taxon>
    </lineage>
</organism>
<dbReference type="InterPro" id="IPR046773">
    <property type="entry name" value="DOCKER_Lobe_C"/>
</dbReference>
<dbReference type="InterPro" id="IPR046769">
    <property type="entry name" value="DOCKER_Lobe_A"/>
</dbReference>
<dbReference type="InterPro" id="IPR021816">
    <property type="entry name" value="DOCK_C/D_N"/>
</dbReference>
<dbReference type="CDD" id="cd08696">
    <property type="entry name" value="C2_Dock-C"/>
    <property type="match status" value="1"/>
</dbReference>
<dbReference type="InterPro" id="IPR046770">
    <property type="entry name" value="DOCKER_Lobe_B"/>
</dbReference>
<dbReference type="FunFam" id="1.20.58.740:FF:000002">
    <property type="entry name" value="Dedicator of cytokinesis protein 7"/>
    <property type="match status" value="1"/>
</dbReference>
<evidence type="ECO:0000313" key="8">
    <source>
        <dbReference type="WBParaSite" id="PSAMB.scaffold1655size28963.g14218.t1"/>
    </source>
</evidence>
<dbReference type="Gene3D" id="1.20.58.740">
    <property type="match status" value="1"/>
</dbReference>
<dbReference type="InterPro" id="IPR043161">
    <property type="entry name" value="DOCK_C_lobe_A"/>
</dbReference>
<dbReference type="InterPro" id="IPR043162">
    <property type="entry name" value="DOCK_C_lobe_C"/>
</dbReference>
<dbReference type="Proteomes" id="UP000887566">
    <property type="component" value="Unplaced"/>
</dbReference>
<evidence type="ECO:0000259" key="5">
    <source>
        <dbReference type="PROSITE" id="PS51650"/>
    </source>
</evidence>
<name>A0A914VAX8_9BILA</name>
<dbReference type="InterPro" id="IPR026791">
    <property type="entry name" value="DOCK"/>
</dbReference>
<keyword evidence="2" id="KW-0344">Guanine-nucleotide releasing factor</keyword>
<dbReference type="GO" id="GO:0007264">
    <property type="term" value="P:small GTPase-mediated signal transduction"/>
    <property type="evidence" value="ECO:0007669"/>
    <property type="project" value="InterPro"/>
</dbReference>
<dbReference type="Pfam" id="PF20422">
    <property type="entry name" value="DHR-2_Lobe_B"/>
    <property type="match status" value="1"/>
</dbReference>
<dbReference type="CDD" id="cd11695">
    <property type="entry name" value="DHR2_DOCK_C"/>
    <property type="match status" value="1"/>
</dbReference>
<accession>A0A914VAX8</accession>
<evidence type="ECO:0000256" key="4">
    <source>
        <dbReference type="SAM" id="MobiDB-lite"/>
    </source>
</evidence>
<dbReference type="Gene3D" id="2.60.40.150">
    <property type="entry name" value="C2 domain"/>
    <property type="match status" value="1"/>
</dbReference>
<dbReference type="InterPro" id="IPR037808">
    <property type="entry name" value="C2_Dock-C"/>
</dbReference>
<proteinExistence type="inferred from homology"/>
<evidence type="ECO:0000256" key="3">
    <source>
        <dbReference type="PROSITE-ProRule" id="PRU00983"/>
    </source>
</evidence>
<dbReference type="PROSITE" id="PS51650">
    <property type="entry name" value="C2_DOCK"/>
    <property type="match status" value="1"/>
</dbReference>
<keyword evidence="7" id="KW-1185">Reference proteome</keyword>
<keyword evidence="1" id="KW-0597">Phosphoprotein</keyword>
<dbReference type="FunFam" id="1.25.40.410:FF:000002">
    <property type="entry name" value="Dedicator of cytokinesis protein 7"/>
    <property type="match status" value="1"/>
</dbReference>
<reference evidence="8" key="1">
    <citation type="submission" date="2022-11" db="UniProtKB">
        <authorList>
            <consortium name="WormBaseParasite"/>
        </authorList>
    </citation>
    <scope>IDENTIFICATION</scope>
</reference>
<dbReference type="Gene3D" id="1.25.40.410">
    <property type="match status" value="1"/>
</dbReference>
<dbReference type="InterPro" id="IPR027357">
    <property type="entry name" value="DOCKER_dom"/>
</dbReference>
<feature type="region of interest" description="Disordered" evidence="4">
    <location>
        <begin position="917"/>
        <end position="949"/>
    </location>
</feature>
<dbReference type="PROSITE" id="PS51651">
    <property type="entry name" value="DOCKER"/>
    <property type="match status" value="1"/>
</dbReference>
<comment type="similarity">
    <text evidence="3">Belongs to the DOCK family.</text>
</comment>
<feature type="region of interest" description="Disordered" evidence="4">
    <location>
        <begin position="2135"/>
        <end position="2164"/>
    </location>
</feature>
<evidence type="ECO:0000259" key="6">
    <source>
        <dbReference type="PROSITE" id="PS51651"/>
    </source>
</evidence>
<dbReference type="GO" id="GO:0005085">
    <property type="term" value="F:guanyl-nucleotide exchange factor activity"/>
    <property type="evidence" value="ECO:0007669"/>
    <property type="project" value="UniProtKB-KW"/>
</dbReference>
<dbReference type="InterPro" id="IPR035892">
    <property type="entry name" value="C2_domain_sf"/>
</dbReference>
<dbReference type="Pfam" id="PF11878">
    <property type="entry name" value="DOCK_C-D_N"/>
    <property type="match status" value="1"/>
</dbReference>
<feature type="region of interest" description="Disordered" evidence="4">
    <location>
        <begin position="184"/>
        <end position="265"/>
    </location>
</feature>
<dbReference type="PANTHER" id="PTHR23317">
    <property type="entry name" value="DEDICATOR OF CYTOKINESIS DOCK"/>
    <property type="match status" value="1"/>
</dbReference>
<evidence type="ECO:0000256" key="2">
    <source>
        <dbReference type="ARBA" id="ARBA00022658"/>
    </source>
</evidence>
<dbReference type="WBParaSite" id="PSAMB.scaffold1655size28963.g14218.t1">
    <property type="protein sequence ID" value="PSAMB.scaffold1655size28963.g14218.t1"/>
    <property type="gene ID" value="PSAMB.scaffold1655size28963.g14218"/>
</dbReference>
<feature type="compositionally biased region" description="Low complexity" evidence="4">
    <location>
        <begin position="926"/>
        <end position="941"/>
    </location>
</feature>
<dbReference type="Pfam" id="PF14429">
    <property type="entry name" value="DOCK-C2"/>
    <property type="match status" value="1"/>
</dbReference>
<evidence type="ECO:0000313" key="7">
    <source>
        <dbReference type="Proteomes" id="UP000887566"/>
    </source>
</evidence>
<sequence>MAQTPSGGAQRAFAQKRNKMLASEVRRHVMTGSLAMHPVPSAPSSLSLDLTDAASQASVASLNLFDVVEPVDIEECLIQRKTSALYDQSGAGSSPRRLSDFPSDDVEVRVVRRDRPTVDSPISVDLNSPSMDGSIKDLIMTYTDDLSLVQRRYHQFSSGEAYLRQCVERPIVLQTIPRQLYEVETERRRRSASVGDDDVSKRASYASHYSSDSTSTVDSSSIARDEPQQQLHQSVGDPTVSGVTQRTTPAQMDQANESRRQSGRHATLMNLLPLQAESDVIERRSPPPFPVEHSGQKLLARVLHLSVEPDFEPIFGQMALYDVKERRKVSETFHFDANSDSIRTLIKGEGQRVDEASMCRQALFSVTYPSNDLFIVIKLEKVLQACDISDAADPYIKEDRNRDKLAASARDYCERLGAYRMPLAWTAIDLAKVLNGASTLERNESMTTSTITASSAGTLTPGFSTDSVTQSFVYPSDTDSIISVDRQSSATTGTFKRVGSGTGSLRCRTPLGFRSRMKTTEEQPINFASLRPVTLTVNNFFRQESDRLSEDDLFKFLAEARKPGSLMKRLKCVPINLKLEVSGVVDDLPMRLTPELLRLHPFVPSEESPLTRELTEFPLREVYAVNCSYRNLLYVYPKMVNFSNRPGTARNIALRVQLLDGKERPLPAIFGKSYCPNFSTAAYTAVSYHNKCPQFADEMKVQLPVDLNDGHHLLFTFYHIACKPTKSNEDVETPVGYTWIPLYKDGRLQTGDFNLPISLEKLPTSYCYLSPEVNLPNVKWLDGHKPAFSVTLEAATTLHTQDDHLDAFIRQYHALINGKRVVNETDLKLAIQNLTKARPEPLVRYLYVVLDKLLDLLVNPPFVGNTLLNVAPTCFEMLGQLVKILTYLLDGFCDSHGRSSLLTTYIHYHKIANRDPPNGHYATAPSTNYRASRNRRTSSSNPDLNSPDGQDMLLDIIKGFEKSASVRADSVADDRTGCGRMMHEELALQWVVSNGSAREMACLNAWFFFELMIKAMAEYLASANRLYLPRKLRFSDQFVDDVTSLCAALTSEVVSRAGKDPRQAHSINSSLAFFLRDAFSLMDRSYVMSLVKSYNKQLTAKIVSLPESACTLMLLKLDFVRIIGSHEHSVVLNLPFGIGMLPPNPQLQPPSPSSSLSSRSTAGDSHGSIGAAELTPDFRARHFLVGLALADLAAVLDTANAVLHARAVGLLRNCLAAIDADARIVDGGVKTRVAALYLPLVGIVLDACTQLYDPYARSPSAAAQAAASARSFTGSGAELLFGGTSGPGVNPKIALAIAGMGVSPPQSPPPELAEQTRRPTLTFDTTRQLLACFCWTLKNMDRQVLRHWLRDLSPNRVGQFLDVLQLCISCFEYKPSSGGGGGLAGGDSGVELKQKLEDAILGPNSSAKELLRSKKMSGELGTPGGVRWRKEQLHQHSWKSTCSGEDRPSAILPENESLIEANLATEIALVVLDALELVVKVVSAPGADHLVHVLPTIVRIEMHMLACNQSVLTLENLFASQRALTAKYPELLFEQETEQCGELCLQLLRHCASRLPAVRSQAGASLYLLMRQSFESGANLSKVKMQITMSLSTLVSNGTRLGLWLNEDYLRRSLKTVLTYAEMDASADAQLRQTTFAEQVKDLVFNLYMILSDTVKMKEFANDFEMLVDLMYRVAKGYQTNPDLRLTWLVNMASKHAERENFAEAGQCMLHASALAAEYVSMTDNAEHLPKGAVAFVRLSDNILEESAVSDDVISPDEEGICESRHFSEHGLVFLVEQTANFLEKAQMYEAMDWVYKVITPILEEWRDYRRLAQIHCRLSEALARVEQNSLSGADLDAGDVWCSSSLPSTDKRCFGTFFRVGFYGARFGDLDGQEFIYKEPAITKLAEISHRLEAFYAERFEGKVEIIKDSNTVDRARLNSDRAYLQITYVEPYLERWERRRRPTHFERNFKLNRFVYATPFTKDGRAHGDLKDQYKRRTVLTTAHSFPYMKTRLGVVHRTQTTLTPIEVAIEDIQKKTCELGAATALHPPDAKMLQMVLQGCVGTTVNQGPMEIANVFLTDLALDSRGKPTDKLQNKLRLCFKDFSKKCADALQKNRQLIQADQQAYQNELQRNYIEFTKRMAPIVGTAAVGGGTLKRHHKHDRKEQLLSASASDEFGPVSAV</sequence>
<dbReference type="Pfam" id="PF20421">
    <property type="entry name" value="DHR-2_Lobe_C"/>
    <property type="match status" value="1"/>
</dbReference>
<protein>
    <submittedName>
        <fullName evidence="8">Dedicator of cytokinesis protein 7</fullName>
    </submittedName>
</protein>
<evidence type="ECO:0000256" key="1">
    <source>
        <dbReference type="ARBA" id="ARBA00022553"/>
    </source>
</evidence>
<feature type="domain" description="C2 DOCK-type" evidence="5">
    <location>
        <begin position="630"/>
        <end position="795"/>
    </location>
</feature>
<feature type="compositionally biased region" description="Low complexity" evidence="4">
    <location>
        <begin position="203"/>
        <end position="221"/>
    </location>
</feature>